<feature type="coiled-coil region" evidence="1">
    <location>
        <begin position="300"/>
        <end position="327"/>
    </location>
</feature>
<feature type="region of interest" description="Disordered" evidence="2">
    <location>
        <begin position="53"/>
        <end position="165"/>
    </location>
</feature>
<dbReference type="EMBL" id="FQ790233">
    <property type="protein sequence ID" value="CBZ40155.1"/>
    <property type="molecule type" value="Genomic_DNA"/>
</dbReference>
<accession>F0V2T3</accession>
<keyword evidence="1" id="KW-0175">Coiled coil</keyword>
<evidence type="ECO:0000313" key="4">
    <source>
        <dbReference type="Proteomes" id="UP000008645"/>
    </source>
</evidence>
<evidence type="ECO:0000313" key="3">
    <source>
        <dbReference type="EMBL" id="CBZ40155.1"/>
    </source>
</evidence>
<dbReference type="Proteomes" id="UP000008645">
    <property type="component" value="Chromosome"/>
</dbReference>
<feature type="compositionally biased region" description="Basic and acidic residues" evidence="2">
    <location>
        <begin position="53"/>
        <end position="93"/>
    </location>
</feature>
<feature type="compositionally biased region" description="Basic and acidic residues" evidence="2">
    <location>
        <begin position="128"/>
        <end position="139"/>
    </location>
</feature>
<dbReference type="KEGG" id="msk:MSUIS_00620"/>
<evidence type="ECO:0000256" key="1">
    <source>
        <dbReference type="SAM" id="Coils"/>
    </source>
</evidence>
<evidence type="ECO:0000256" key="2">
    <source>
        <dbReference type="SAM" id="MobiDB-lite"/>
    </source>
</evidence>
<name>F0V2T3_MYCS3</name>
<gene>
    <name evidence="3" type="ORF">MSUIS_00620</name>
</gene>
<protein>
    <submittedName>
        <fullName evidence="3">Uncharacterized protein</fullName>
    </submittedName>
</protein>
<dbReference type="OrthoDB" id="399113at2"/>
<reference evidence="3 4" key="1">
    <citation type="journal article" date="2011" name="J. Bacteriol.">
        <title>Complete genome sequence of the hemotrophic Mycoplasma suis strain KI3806.</title>
        <authorList>
            <person name="Oehlerking J."/>
            <person name="Kube M."/>
            <person name="Felder K.M."/>
            <person name="Matter D."/>
            <person name="Wittenbrink M.M."/>
            <person name="Schwarzenbach S."/>
            <person name="Kramer M.M."/>
            <person name="Hoelzle K."/>
            <person name="Hoelzle L.E."/>
        </authorList>
    </citation>
    <scope>NUCLEOTIDE SEQUENCE [LARGE SCALE GENOMIC DNA]</scope>
    <source>
        <strain evidence="4">KI_3806</strain>
    </source>
</reference>
<organism evidence="3 4">
    <name type="scientific">Mycoplasma suis (strain KI_3806)</name>
    <dbReference type="NCBI Taxonomy" id="708248"/>
    <lineage>
        <taxon>Bacteria</taxon>
        <taxon>Bacillati</taxon>
        <taxon>Mycoplasmatota</taxon>
        <taxon>Mollicutes</taxon>
        <taxon>Mycoplasmataceae</taxon>
        <taxon>Mycoplasma</taxon>
    </lineage>
</organism>
<feature type="region of interest" description="Disordered" evidence="2">
    <location>
        <begin position="187"/>
        <end position="219"/>
    </location>
</feature>
<proteinExistence type="predicted"/>
<sequence>MFWIWRKKKKKPDYLIKLDLQFENEVVWGIKNVSDKFFTFYLHHGEKIQWDKQPSEEIKEEKEVLTDEQISEKLDSLPEKEGESEKLEERIDTESITLPPYPTLEEEQQSKEEEVKEEEIVSSVETPEEPKQEEQEVNKMHQPLQEPVVDKKRRGWLSKEKQEEDVKPAPLDLLKMQTIQENLDTEQVFPEGSPLERDADADLESEEHEKMAKEKEKDSLEDKRLSIAYNIKDFPLAEPPLINELCEAHKIFFDYLSKLQETHTPTDFQTAYNIQDRIAYLIDNQTLLYKSLTKQLIKYLNRINEKLKNYYDEITLKQEDLRKLNAQISRFNEYDRKTRERLSFAEEDTQTLKVQAKTYQDQIESITNLQESTGT</sequence>
<dbReference type="AlphaFoldDB" id="F0V2T3"/>
<dbReference type="HOGENOM" id="CLU_059534_0_0_14"/>
<feature type="compositionally biased region" description="Basic and acidic residues" evidence="2">
    <location>
        <begin position="207"/>
        <end position="219"/>
    </location>
</feature>
<dbReference type="RefSeq" id="WP_013608768.1">
    <property type="nucleotide sequence ID" value="NC_015153.1"/>
</dbReference>